<dbReference type="CDD" id="cd00180">
    <property type="entry name" value="PKc"/>
    <property type="match status" value="1"/>
</dbReference>
<dbReference type="OrthoDB" id="4062651at2759"/>
<dbReference type="GO" id="GO:0005524">
    <property type="term" value="F:ATP binding"/>
    <property type="evidence" value="ECO:0007669"/>
    <property type="project" value="InterPro"/>
</dbReference>
<dbReference type="PANTHER" id="PTHR33112:SF10">
    <property type="entry name" value="TOL"/>
    <property type="match status" value="1"/>
</dbReference>
<organism evidence="2 3">
    <name type="scientific">Lophiotrema nucula</name>
    <dbReference type="NCBI Taxonomy" id="690887"/>
    <lineage>
        <taxon>Eukaryota</taxon>
        <taxon>Fungi</taxon>
        <taxon>Dikarya</taxon>
        <taxon>Ascomycota</taxon>
        <taxon>Pezizomycotina</taxon>
        <taxon>Dothideomycetes</taxon>
        <taxon>Pleosporomycetidae</taxon>
        <taxon>Pleosporales</taxon>
        <taxon>Lophiotremataceae</taxon>
        <taxon>Lophiotrema</taxon>
    </lineage>
</organism>
<dbReference type="AlphaFoldDB" id="A0A6A5YGR7"/>
<proteinExistence type="predicted"/>
<dbReference type="PROSITE" id="PS50011">
    <property type="entry name" value="PROTEIN_KINASE_DOM"/>
    <property type="match status" value="1"/>
</dbReference>
<dbReference type="PANTHER" id="PTHR33112">
    <property type="entry name" value="DOMAIN PROTEIN, PUTATIVE-RELATED"/>
    <property type="match status" value="1"/>
</dbReference>
<evidence type="ECO:0000259" key="1">
    <source>
        <dbReference type="PROSITE" id="PS50011"/>
    </source>
</evidence>
<dbReference type="InterPro" id="IPR000719">
    <property type="entry name" value="Prot_kinase_dom"/>
</dbReference>
<gene>
    <name evidence="2" type="ORF">BDV96DRAFT_655024</name>
</gene>
<dbReference type="InterPro" id="IPR011009">
    <property type="entry name" value="Kinase-like_dom_sf"/>
</dbReference>
<keyword evidence="3" id="KW-1185">Reference proteome</keyword>
<sequence length="1242" mass="142478">MPVFTNHDPVARLTPERMDEEMVLPNSGSCFYPVSLLDELIREDVVSRILKDYNLSDRQPQLTRFVCTKAKRVFAILIACEQVPLMTRFFENRFTDEMLPVGPGFFSGSSEQAEIESFTTRFANLTIVKNTFDRRSWRYRDLQYFHRDRQWPFISPIFTEKDFRYLFHEQSHMPFMEENAEIWKDTNFSLVEKRRIHRDHLKIEHTIGVTDDPTEHPYVAVKLIKKGALDWDRYKAVADEEAEALEMLRDRKHNHLIRAIGYYTLGKNRYILSPWAGLGNLREFWEQDVTDPTRRALSPRFLDWMFTQLCGLSDAVQRLHSVPGTQDSWRHGDLKPENILCFEDIGTLPAEKYLPCVLVIADVGLTRHHTTATQERQNETRTKSGTIMYEPPETELDQNQKKGRSRRYDIWSMGCIYLEFIIWLLYGSSELKRMVRDLGDNKRFYEFDSSKKPKLHHVIEAWTEHIRNDRRCPTNTALRWLLDLVVDRLLSTDMGIIPTIKRADTMLLHRSSTLSESNGNGAKGPTVLLRAPTALSQSGASISPSLDGRASAEEMNDQLQEIYKSTTLVDDFRLEWMMFDEPAQRGPDESLYGSGLTESDAKRHTTSISRNREVYGMSWFQSYLYQFPYLTVSYTTQPLDDKWEYGPDAEIAHSLSSQLDTLYPTSYGSHVATLCVRCRHLELWRPRCDFSDTLAGLKKKGAYCTFCLLLHRGLSTHVSSDSLNLEFSRVGSSVACSALSNQPIASLYTLPAFQNDLPGVQISIPELREPGSQLNINTMSEWIRSCGRRHSCLPRNDVFLPTRVLDVGSPPSTSIRLVCFAREHTTSGKYLALSHRWGSTTANKMFRTLKENLEAFKQAISIADLPTTFRQAVQITRSLGIQYIWIDSLCIVQDDSEDWDHESGLMEKVFSSAYATIAATCATGTNDGFLKSRPKRQCVLMKKGEFPYYVCEAIDNFYEHVEQADLNKRGWVLQERALSRRTIHFTERQCYWECGGGVRCETFTKMKNRKASFLGDADFPRSVESYVKGMKIELFQDLYSKYSNLALSYNADRPIAIRGLEKRLLQTLDTKGGFGIFDVYLHRCLLWQRTGNALKKITAFHGQTVPSWSWMAYEGGIKYMNVPFGQVDWSTDVVSPFAHTESMDDTNSVQSMQLKAPLFNILDPLNDDLILDETDQHSEQPLKCIIVGTSKDLHPDQKLICYTLLVRETGGKKSGIHERVGVARLRRDHVASSPSTLEASIQ</sequence>
<dbReference type="Pfam" id="PF00069">
    <property type="entry name" value="Pkinase"/>
    <property type="match status" value="1"/>
</dbReference>
<dbReference type="InterPro" id="IPR010730">
    <property type="entry name" value="HET"/>
</dbReference>
<feature type="domain" description="Protein kinase" evidence="1">
    <location>
        <begin position="177"/>
        <end position="507"/>
    </location>
</feature>
<protein>
    <recommendedName>
        <fullName evidence="1">Protein kinase domain-containing protein</fullName>
    </recommendedName>
</protein>
<dbReference type="Gene3D" id="1.10.510.10">
    <property type="entry name" value="Transferase(Phosphotransferase) domain 1"/>
    <property type="match status" value="1"/>
</dbReference>
<dbReference type="Proteomes" id="UP000799770">
    <property type="component" value="Unassembled WGS sequence"/>
</dbReference>
<dbReference type="GO" id="GO:0004672">
    <property type="term" value="F:protein kinase activity"/>
    <property type="evidence" value="ECO:0007669"/>
    <property type="project" value="InterPro"/>
</dbReference>
<dbReference type="SMART" id="SM00220">
    <property type="entry name" value="S_TKc"/>
    <property type="match status" value="1"/>
</dbReference>
<evidence type="ECO:0000313" key="3">
    <source>
        <dbReference type="Proteomes" id="UP000799770"/>
    </source>
</evidence>
<dbReference type="Pfam" id="PF06985">
    <property type="entry name" value="HET"/>
    <property type="match status" value="1"/>
</dbReference>
<dbReference type="SUPFAM" id="SSF56112">
    <property type="entry name" value="Protein kinase-like (PK-like)"/>
    <property type="match status" value="1"/>
</dbReference>
<evidence type="ECO:0000313" key="2">
    <source>
        <dbReference type="EMBL" id="KAF2106153.1"/>
    </source>
</evidence>
<name>A0A6A5YGR7_9PLEO</name>
<dbReference type="EMBL" id="ML977366">
    <property type="protein sequence ID" value="KAF2106153.1"/>
    <property type="molecule type" value="Genomic_DNA"/>
</dbReference>
<accession>A0A6A5YGR7</accession>
<reference evidence="2" key="1">
    <citation type="journal article" date="2020" name="Stud. Mycol.">
        <title>101 Dothideomycetes genomes: a test case for predicting lifestyles and emergence of pathogens.</title>
        <authorList>
            <person name="Haridas S."/>
            <person name="Albert R."/>
            <person name="Binder M."/>
            <person name="Bloem J."/>
            <person name="Labutti K."/>
            <person name="Salamov A."/>
            <person name="Andreopoulos B."/>
            <person name="Baker S."/>
            <person name="Barry K."/>
            <person name="Bills G."/>
            <person name="Bluhm B."/>
            <person name="Cannon C."/>
            <person name="Castanera R."/>
            <person name="Culley D."/>
            <person name="Daum C."/>
            <person name="Ezra D."/>
            <person name="Gonzalez J."/>
            <person name="Henrissat B."/>
            <person name="Kuo A."/>
            <person name="Liang C."/>
            <person name="Lipzen A."/>
            <person name="Lutzoni F."/>
            <person name="Magnuson J."/>
            <person name="Mondo S."/>
            <person name="Nolan M."/>
            <person name="Ohm R."/>
            <person name="Pangilinan J."/>
            <person name="Park H.-J."/>
            <person name="Ramirez L."/>
            <person name="Alfaro M."/>
            <person name="Sun H."/>
            <person name="Tritt A."/>
            <person name="Yoshinaga Y."/>
            <person name="Zwiers L.-H."/>
            <person name="Turgeon B."/>
            <person name="Goodwin S."/>
            <person name="Spatafora J."/>
            <person name="Crous P."/>
            <person name="Grigoriev I."/>
        </authorList>
    </citation>
    <scope>NUCLEOTIDE SEQUENCE</scope>
    <source>
        <strain evidence="2">CBS 627.86</strain>
    </source>
</reference>